<feature type="transmembrane region" description="Helical" evidence="1">
    <location>
        <begin position="222"/>
        <end position="240"/>
    </location>
</feature>
<feature type="transmembrane region" description="Helical" evidence="1">
    <location>
        <begin position="307"/>
        <end position="328"/>
    </location>
</feature>
<dbReference type="Proteomes" id="UP001597459">
    <property type="component" value="Unassembled WGS sequence"/>
</dbReference>
<feature type="transmembrane region" description="Helical" evidence="1">
    <location>
        <begin position="348"/>
        <end position="372"/>
    </location>
</feature>
<feature type="transmembrane region" description="Helical" evidence="1">
    <location>
        <begin position="15"/>
        <end position="36"/>
    </location>
</feature>
<protein>
    <recommendedName>
        <fullName evidence="4">DUF1624 domain-containing protein</fullName>
    </recommendedName>
</protein>
<keyword evidence="1" id="KW-1133">Transmembrane helix</keyword>
<evidence type="ECO:0000256" key="1">
    <source>
        <dbReference type="SAM" id="Phobius"/>
    </source>
</evidence>
<keyword evidence="1" id="KW-0812">Transmembrane</keyword>
<keyword evidence="1" id="KW-0472">Membrane</keyword>
<feature type="transmembrane region" description="Helical" evidence="1">
    <location>
        <begin position="186"/>
        <end position="210"/>
    </location>
</feature>
<evidence type="ECO:0008006" key="4">
    <source>
        <dbReference type="Google" id="ProtNLM"/>
    </source>
</evidence>
<evidence type="ECO:0000313" key="2">
    <source>
        <dbReference type="EMBL" id="MFD2592399.1"/>
    </source>
</evidence>
<keyword evidence="3" id="KW-1185">Reference proteome</keyword>
<reference evidence="3" key="1">
    <citation type="journal article" date="2019" name="Int. J. Syst. Evol. Microbiol.">
        <title>The Global Catalogue of Microorganisms (GCM) 10K type strain sequencing project: providing services to taxonomists for standard genome sequencing and annotation.</title>
        <authorList>
            <consortium name="The Broad Institute Genomics Platform"/>
            <consortium name="The Broad Institute Genome Sequencing Center for Infectious Disease"/>
            <person name="Wu L."/>
            <person name="Ma J."/>
        </authorList>
    </citation>
    <scope>NUCLEOTIDE SEQUENCE [LARGE SCALE GENOMIC DNA]</scope>
    <source>
        <strain evidence="3">KCTC 42423</strain>
    </source>
</reference>
<feature type="transmembrane region" description="Helical" evidence="1">
    <location>
        <begin position="141"/>
        <end position="174"/>
    </location>
</feature>
<dbReference type="RefSeq" id="WP_378254384.1">
    <property type="nucleotide sequence ID" value="NZ_JBHSJV010000001.1"/>
</dbReference>
<gene>
    <name evidence="2" type="ORF">ACFSTE_16285</name>
</gene>
<feature type="transmembrane region" description="Helical" evidence="1">
    <location>
        <begin position="267"/>
        <end position="286"/>
    </location>
</feature>
<feature type="transmembrane region" description="Helical" evidence="1">
    <location>
        <begin position="48"/>
        <end position="72"/>
    </location>
</feature>
<dbReference type="EMBL" id="JBHULX010000039">
    <property type="protein sequence ID" value="MFD2592399.1"/>
    <property type="molecule type" value="Genomic_DNA"/>
</dbReference>
<comment type="caution">
    <text evidence="2">The sequence shown here is derived from an EMBL/GenBank/DDBJ whole genome shotgun (WGS) entry which is preliminary data.</text>
</comment>
<dbReference type="PANTHER" id="PTHR40407">
    <property type="entry name" value="MEMBRANE PROTEIN-LIKE PROTEIN"/>
    <property type="match status" value="1"/>
</dbReference>
<proteinExistence type="predicted"/>
<accession>A0ABW5NBM7</accession>
<name>A0ABW5NBM7_9FLAO</name>
<organism evidence="2 3">
    <name type="scientific">Aquimarina hainanensis</name>
    <dbReference type="NCBI Taxonomy" id="1578017"/>
    <lineage>
        <taxon>Bacteria</taxon>
        <taxon>Pseudomonadati</taxon>
        <taxon>Bacteroidota</taxon>
        <taxon>Flavobacteriia</taxon>
        <taxon>Flavobacteriales</taxon>
        <taxon>Flavobacteriaceae</taxon>
        <taxon>Aquimarina</taxon>
    </lineage>
</organism>
<sequence length="385" mass="44459">MSYIITSPAVRSRRILFGIVLSLAVLSHTRIFFYQWYTDPTNLETTNIGLFFVQFIAYTFAPATYILCGIHLYLKNQHKEKTAIAGSIAKKGLILIVLELTLNSFLWNFDPYFRTIGVLILGSLGIAFLVLAFLQFLPKKFLAVLGVLIITAHHFLDGIVMKGHSLLSIIWYIIYQKQFIVIEEQLFIFSYTLLPWLGLLLLGYAFGNYFNTGFPAHIRRKRMLITAGILITLFFVIRTINGYGEVPWKYQKDTITTVIDFFNITKYPASLAFITITTGIVLLLLYSAERWRFRGFHFFETLGRFPLFTYLLSTFVIHFTAMLFYRIMNGSWDLMTITVTSYAPTSPLMSYGYPLWVVYMFWGVFMGVLYGCCRVCNKKIHSCIQ</sequence>
<feature type="transmembrane region" description="Helical" evidence="1">
    <location>
        <begin position="115"/>
        <end position="134"/>
    </location>
</feature>
<dbReference type="PANTHER" id="PTHR40407:SF1">
    <property type="entry name" value="HEPARAN-ALPHA-GLUCOSAMINIDE N-ACETYLTRANSFERASE CATALYTIC DOMAIN-CONTAINING PROTEIN"/>
    <property type="match status" value="1"/>
</dbReference>
<evidence type="ECO:0000313" key="3">
    <source>
        <dbReference type="Proteomes" id="UP001597459"/>
    </source>
</evidence>